<accession>A0ABU1IQC8</accession>
<dbReference type="EMBL" id="JAVDQG010000004">
    <property type="protein sequence ID" value="MDR6226124.1"/>
    <property type="molecule type" value="Genomic_DNA"/>
</dbReference>
<comment type="caution">
    <text evidence="1">The sequence shown here is derived from an EMBL/GenBank/DDBJ whole genome shotgun (WGS) entry which is preliminary data.</text>
</comment>
<protein>
    <submittedName>
        <fullName evidence="1">Uncharacterized protein</fullName>
    </submittedName>
</protein>
<gene>
    <name evidence="1" type="ORF">JOE21_002130</name>
</gene>
<evidence type="ECO:0000313" key="1">
    <source>
        <dbReference type="EMBL" id="MDR6226124.1"/>
    </source>
</evidence>
<reference evidence="1 2" key="1">
    <citation type="submission" date="2023-07" db="EMBL/GenBank/DDBJ databases">
        <title>Genomic Encyclopedia of Type Strains, Phase IV (KMG-IV): sequencing the most valuable type-strain genomes for metagenomic binning, comparative biology and taxonomic classification.</title>
        <authorList>
            <person name="Goeker M."/>
        </authorList>
    </citation>
    <scope>NUCLEOTIDE SEQUENCE [LARGE SCALE GENOMIC DNA]</scope>
    <source>
        <strain evidence="1 2">DSM 45903</strain>
    </source>
</reference>
<keyword evidence="2" id="KW-1185">Reference proteome</keyword>
<proteinExistence type="predicted"/>
<dbReference type="Proteomes" id="UP001185012">
    <property type="component" value="Unassembled WGS sequence"/>
</dbReference>
<evidence type="ECO:0000313" key="2">
    <source>
        <dbReference type="Proteomes" id="UP001185012"/>
    </source>
</evidence>
<organism evidence="1 2">
    <name type="scientific">Desmospora profundinema</name>
    <dbReference type="NCBI Taxonomy" id="1571184"/>
    <lineage>
        <taxon>Bacteria</taxon>
        <taxon>Bacillati</taxon>
        <taxon>Bacillota</taxon>
        <taxon>Bacilli</taxon>
        <taxon>Bacillales</taxon>
        <taxon>Thermoactinomycetaceae</taxon>
        <taxon>Desmospora</taxon>
    </lineage>
</organism>
<name>A0ABU1IQC8_9BACL</name>
<sequence>MGVVLNLGSMVRKSIYLSFSFFVNHREGRRVATKRKQPYRSGISLYGMVQTYPKRREREENSADVSVVWTQRK</sequence>